<dbReference type="Pfam" id="PF14737">
    <property type="entry name" value="DUF4470"/>
    <property type="match status" value="1"/>
</dbReference>
<sequence>MEDRLSQENMSLKWRNEGNQLYGARDFEGEQLERDDLESHVQKLEARIRRAEENSQVTPIEQQKERRIEILERLERYHQSTQLEINYSPVSHNDAQSLFDPYMKRYLFKDVNLSFFDAGLGDARDFFCSLIHIAHDEEPGKTSKYRYHFTLNDANRHTLVRSLIIFKLLDKLSTLPLPGDEALKVLNTIFFTYAAPIMPECAFRQLQDIISELLDDLKVTHQPLKWVHLSRQDIPLYIGALKNWTSEGQALKTFSTEDVVMSVTRIMNKYYSIKDDDFQETIGRNCVQERKVYIQNGMLLPPNRIMQLEESFMFDFFTKSGPTGDEKKPL</sequence>
<gene>
    <name evidence="3" type="ORF">EYC84_008065</name>
</gene>
<feature type="coiled-coil region" evidence="1">
    <location>
        <begin position="27"/>
        <end position="80"/>
    </location>
</feature>
<evidence type="ECO:0000313" key="4">
    <source>
        <dbReference type="Proteomes" id="UP000322873"/>
    </source>
</evidence>
<comment type="caution">
    <text evidence="3">The sequence shown here is derived from an EMBL/GenBank/DDBJ whole genome shotgun (WGS) entry which is preliminary data.</text>
</comment>
<dbReference type="EMBL" id="VICG01000010">
    <property type="protein sequence ID" value="KAA8567590.1"/>
    <property type="molecule type" value="Genomic_DNA"/>
</dbReference>
<organism evidence="3 4">
    <name type="scientific">Monilinia fructicola</name>
    <name type="common">Brown rot fungus</name>
    <name type="synonym">Ciboria fructicola</name>
    <dbReference type="NCBI Taxonomy" id="38448"/>
    <lineage>
        <taxon>Eukaryota</taxon>
        <taxon>Fungi</taxon>
        <taxon>Dikarya</taxon>
        <taxon>Ascomycota</taxon>
        <taxon>Pezizomycotina</taxon>
        <taxon>Leotiomycetes</taxon>
        <taxon>Helotiales</taxon>
        <taxon>Sclerotiniaceae</taxon>
        <taxon>Monilinia</taxon>
    </lineage>
</organism>
<dbReference type="InterPro" id="IPR027974">
    <property type="entry name" value="DUF4470"/>
</dbReference>
<protein>
    <recommendedName>
        <fullName evidence="2">DUF4470 domain-containing protein</fullName>
    </recommendedName>
</protein>
<keyword evidence="4" id="KW-1185">Reference proteome</keyword>
<evidence type="ECO:0000313" key="3">
    <source>
        <dbReference type="EMBL" id="KAA8567590.1"/>
    </source>
</evidence>
<keyword evidence="1" id="KW-0175">Coiled coil</keyword>
<dbReference type="VEuPathDB" id="FungiDB:MFRU_010g02770"/>
<evidence type="ECO:0000256" key="1">
    <source>
        <dbReference type="SAM" id="Coils"/>
    </source>
</evidence>
<dbReference type="AlphaFoldDB" id="A0A5M9JG08"/>
<dbReference type="Proteomes" id="UP000322873">
    <property type="component" value="Unassembled WGS sequence"/>
</dbReference>
<feature type="domain" description="DUF4470" evidence="2">
    <location>
        <begin position="95"/>
        <end position="190"/>
    </location>
</feature>
<evidence type="ECO:0000259" key="2">
    <source>
        <dbReference type="Pfam" id="PF14737"/>
    </source>
</evidence>
<reference evidence="3 4" key="1">
    <citation type="submission" date="2019-06" db="EMBL/GenBank/DDBJ databases">
        <title>Genome Sequence of the Brown Rot Fungal Pathogen Monilinia fructicola.</title>
        <authorList>
            <person name="De Miccolis Angelini R.M."/>
            <person name="Landi L."/>
            <person name="Abate D."/>
            <person name="Pollastro S."/>
            <person name="Romanazzi G."/>
            <person name="Faretra F."/>
        </authorList>
    </citation>
    <scope>NUCLEOTIDE SEQUENCE [LARGE SCALE GENOMIC DNA]</scope>
    <source>
        <strain evidence="3 4">Mfrc123</strain>
    </source>
</reference>
<proteinExistence type="predicted"/>
<name>A0A5M9JG08_MONFR</name>
<accession>A0A5M9JG08</accession>